<evidence type="ECO:0000313" key="1">
    <source>
        <dbReference type="EMBL" id="VDK70841.1"/>
    </source>
</evidence>
<dbReference type="AlphaFoldDB" id="A0A3P6U2M8"/>
<evidence type="ECO:0000313" key="2">
    <source>
        <dbReference type="Proteomes" id="UP000277928"/>
    </source>
</evidence>
<protein>
    <submittedName>
        <fullName evidence="1">Uncharacterized protein</fullName>
    </submittedName>
</protein>
<reference evidence="1 2" key="1">
    <citation type="submission" date="2018-08" db="EMBL/GenBank/DDBJ databases">
        <authorList>
            <person name="Laetsch R D."/>
            <person name="Stevens L."/>
            <person name="Kumar S."/>
            <person name="Blaxter L. M."/>
        </authorList>
    </citation>
    <scope>NUCLEOTIDE SEQUENCE [LARGE SCALE GENOMIC DNA]</scope>
</reference>
<dbReference type="Proteomes" id="UP000277928">
    <property type="component" value="Unassembled WGS sequence"/>
</dbReference>
<dbReference type="EMBL" id="UYRX01000041">
    <property type="protein sequence ID" value="VDK70841.1"/>
    <property type="molecule type" value="Genomic_DNA"/>
</dbReference>
<name>A0A3P6U2M8_LITSI</name>
<accession>A0A3P6U2M8</accession>
<sequence length="84" mass="9660">MGSGWGTIDNKWEPGAAAVLVPSETLGCDVMTYPREYERNDYNFEDLPVAWDWRNVNGVNYASVDRNQHIPQCKFSFSLEEQNE</sequence>
<proteinExistence type="predicted"/>
<dbReference type="STRING" id="42156.A0A3P6U2M8"/>
<organism evidence="1 2">
    <name type="scientific">Litomosoides sigmodontis</name>
    <name type="common">Filarial nematode worm</name>
    <dbReference type="NCBI Taxonomy" id="42156"/>
    <lineage>
        <taxon>Eukaryota</taxon>
        <taxon>Metazoa</taxon>
        <taxon>Ecdysozoa</taxon>
        <taxon>Nematoda</taxon>
        <taxon>Chromadorea</taxon>
        <taxon>Rhabditida</taxon>
        <taxon>Spirurina</taxon>
        <taxon>Spiruromorpha</taxon>
        <taxon>Filarioidea</taxon>
        <taxon>Onchocercidae</taxon>
        <taxon>Litomosoides</taxon>
    </lineage>
</organism>
<keyword evidence="2" id="KW-1185">Reference proteome</keyword>
<dbReference type="OrthoDB" id="190265at2759"/>
<gene>
    <name evidence="1" type="ORF">NLS_LOCUS1242</name>
</gene>